<reference evidence="1" key="2">
    <citation type="submission" date="2020-11" db="EMBL/GenBank/DDBJ databases">
        <authorList>
            <consortium name="DOE Joint Genome Institute"/>
            <person name="Kuo A."/>
            <person name="Miyauchi S."/>
            <person name="Kiss E."/>
            <person name="Drula E."/>
            <person name="Kohler A."/>
            <person name="Sanchez-Garcia M."/>
            <person name="Andreopoulos B."/>
            <person name="Barry K.W."/>
            <person name="Bonito G."/>
            <person name="Buee M."/>
            <person name="Carver A."/>
            <person name="Chen C."/>
            <person name="Cichocki N."/>
            <person name="Clum A."/>
            <person name="Culley D."/>
            <person name="Crous P.W."/>
            <person name="Fauchery L."/>
            <person name="Girlanda M."/>
            <person name="Hayes R."/>
            <person name="Keri Z."/>
            <person name="Labutti K."/>
            <person name="Lipzen A."/>
            <person name="Lombard V."/>
            <person name="Magnuson J."/>
            <person name="Maillard F."/>
            <person name="Morin E."/>
            <person name="Murat C."/>
            <person name="Nolan M."/>
            <person name="Ohm R."/>
            <person name="Pangilinan J."/>
            <person name="Pereira M."/>
            <person name="Perotto S."/>
            <person name="Peter M."/>
            <person name="Riley R."/>
            <person name="Sitrit Y."/>
            <person name="Stielow B."/>
            <person name="Szollosi G."/>
            <person name="Zifcakova L."/>
            <person name="Stursova M."/>
            <person name="Spatafora J.W."/>
            <person name="Tedersoo L."/>
            <person name="Vaario L.-M."/>
            <person name="Yamada A."/>
            <person name="Yan M."/>
            <person name="Wang P."/>
            <person name="Xu J."/>
            <person name="Bruns T."/>
            <person name="Baldrian P."/>
            <person name="Vilgalys R."/>
            <person name="Henrissat B."/>
            <person name="Grigoriev I.V."/>
            <person name="Hibbett D."/>
            <person name="Nagy L.G."/>
            <person name="Martin F.M."/>
        </authorList>
    </citation>
    <scope>NUCLEOTIDE SEQUENCE</scope>
    <source>
        <strain evidence="1">UH-Tt-Lm1</strain>
    </source>
</reference>
<evidence type="ECO:0000313" key="2">
    <source>
        <dbReference type="Proteomes" id="UP000736335"/>
    </source>
</evidence>
<accession>A0A9P6HKW8</accession>
<dbReference type="InterPro" id="IPR036047">
    <property type="entry name" value="F-box-like_dom_sf"/>
</dbReference>
<name>A0A9P6HKW8_9AGAM</name>
<evidence type="ECO:0008006" key="3">
    <source>
        <dbReference type="Google" id="ProtNLM"/>
    </source>
</evidence>
<dbReference type="EMBL" id="WIUZ02000003">
    <property type="protein sequence ID" value="KAF9789273.1"/>
    <property type="molecule type" value="Genomic_DNA"/>
</dbReference>
<gene>
    <name evidence="1" type="ORF">BJ322DRAFT_1041709</name>
</gene>
<keyword evidence="2" id="KW-1185">Reference proteome</keyword>
<dbReference type="AlphaFoldDB" id="A0A9P6HKW8"/>
<sequence length="221" mass="25256">MSIPSFGTVMPNTRLPQELTDYIIDFLHDELETLRQCCLVSRTWVSRTRKHLFRTIRFKSSADLNAWKKAFQNPLSSPTYHTRCLIVNRTRVATAILEESGRVQSFSNVVRLELSSCMKGSHFQFITTPYCSQNSLHRFHNPAILRSLQVYLFPPSSRGPGNKKRAGVQWRSRLPTFDLATVDGDPWNICGSRDGTRRTPIIEPAERLSLSETRLCVVSRG</sequence>
<proteinExistence type="predicted"/>
<comment type="caution">
    <text evidence="1">The sequence shown here is derived from an EMBL/GenBank/DDBJ whole genome shotgun (WGS) entry which is preliminary data.</text>
</comment>
<dbReference type="SUPFAM" id="SSF81383">
    <property type="entry name" value="F-box domain"/>
    <property type="match status" value="1"/>
</dbReference>
<evidence type="ECO:0000313" key="1">
    <source>
        <dbReference type="EMBL" id="KAF9789273.1"/>
    </source>
</evidence>
<dbReference type="OrthoDB" id="2788229at2759"/>
<dbReference type="Proteomes" id="UP000736335">
    <property type="component" value="Unassembled WGS sequence"/>
</dbReference>
<reference evidence="1" key="1">
    <citation type="journal article" date="2020" name="Nat. Commun.">
        <title>Large-scale genome sequencing of mycorrhizal fungi provides insights into the early evolution of symbiotic traits.</title>
        <authorList>
            <person name="Miyauchi S."/>
            <person name="Kiss E."/>
            <person name="Kuo A."/>
            <person name="Drula E."/>
            <person name="Kohler A."/>
            <person name="Sanchez-Garcia M."/>
            <person name="Morin E."/>
            <person name="Andreopoulos B."/>
            <person name="Barry K.W."/>
            <person name="Bonito G."/>
            <person name="Buee M."/>
            <person name="Carver A."/>
            <person name="Chen C."/>
            <person name="Cichocki N."/>
            <person name="Clum A."/>
            <person name="Culley D."/>
            <person name="Crous P.W."/>
            <person name="Fauchery L."/>
            <person name="Girlanda M."/>
            <person name="Hayes R.D."/>
            <person name="Keri Z."/>
            <person name="LaButti K."/>
            <person name="Lipzen A."/>
            <person name="Lombard V."/>
            <person name="Magnuson J."/>
            <person name="Maillard F."/>
            <person name="Murat C."/>
            <person name="Nolan M."/>
            <person name="Ohm R.A."/>
            <person name="Pangilinan J."/>
            <person name="Pereira M.F."/>
            <person name="Perotto S."/>
            <person name="Peter M."/>
            <person name="Pfister S."/>
            <person name="Riley R."/>
            <person name="Sitrit Y."/>
            <person name="Stielow J.B."/>
            <person name="Szollosi G."/>
            <person name="Zifcakova L."/>
            <person name="Stursova M."/>
            <person name="Spatafora J.W."/>
            <person name="Tedersoo L."/>
            <person name="Vaario L.M."/>
            <person name="Yamada A."/>
            <person name="Yan M."/>
            <person name="Wang P."/>
            <person name="Xu J."/>
            <person name="Bruns T."/>
            <person name="Baldrian P."/>
            <person name="Vilgalys R."/>
            <person name="Dunand C."/>
            <person name="Henrissat B."/>
            <person name="Grigoriev I.V."/>
            <person name="Hibbett D."/>
            <person name="Nagy L.G."/>
            <person name="Martin F.M."/>
        </authorList>
    </citation>
    <scope>NUCLEOTIDE SEQUENCE</scope>
    <source>
        <strain evidence="1">UH-Tt-Lm1</strain>
    </source>
</reference>
<protein>
    <recommendedName>
        <fullName evidence="3">F-box domain-containing protein</fullName>
    </recommendedName>
</protein>
<organism evidence="1 2">
    <name type="scientific">Thelephora terrestris</name>
    <dbReference type="NCBI Taxonomy" id="56493"/>
    <lineage>
        <taxon>Eukaryota</taxon>
        <taxon>Fungi</taxon>
        <taxon>Dikarya</taxon>
        <taxon>Basidiomycota</taxon>
        <taxon>Agaricomycotina</taxon>
        <taxon>Agaricomycetes</taxon>
        <taxon>Thelephorales</taxon>
        <taxon>Thelephoraceae</taxon>
        <taxon>Thelephora</taxon>
    </lineage>
</organism>